<dbReference type="PANTHER" id="PTHR20963:SF14">
    <property type="entry name" value="ACID PHOSPHATASE, PUTATIVE-RELATED"/>
    <property type="match status" value="1"/>
</dbReference>
<dbReference type="EMBL" id="KZ819641">
    <property type="protein sequence ID" value="PWN87127.1"/>
    <property type="molecule type" value="Genomic_DNA"/>
</dbReference>
<protein>
    <submittedName>
        <fullName evidence="4">Phosphoglycerate mutase-like protein</fullName>
    </submittedName>
</protein>
<dbReference type="CDD" id="cd07061">
    <property type="entry name" value="HP_HAP_like"/>
    <property type="match status" value="1"/>
</dbReference>
<evidence type="ECO:0000256" key="2">
    <source>
        <dbReference type="SAM" id="MobiDB-lite"/>
    </source>
</evidence>
<keyword evidence="5" id="KW-1185">Reference proteome</keyword>
<keyword evidence="1" id="KW-0378">Hydrolase</keyword>
<dbReference type="Proteomes" id="UP000245768">
    <property type="component" value="Unassembled WGS sequence"/>
</dbReference>
<dbReference type="GO" id="GO:0009277">
    <property type="term" value="C:fungal-type cell wall"/>
    <property type="evidence" value="ECO:0007669"/>
    <property type="project" value="TreeGrafter"/>
</dbReference>
<sequence>MRTTATVPLYARALSLLGAAVLVTGAPGHLFAPQQVVLSPNGHEGEPHPEWGPLEHCSGIAPYHDAPGANIEPPAGCTVTSAAFLIRHSSIYANDDEWDDYMRPFAERVAEARDAFGSSSGSNDDENNALSFLRDWECPINDDNLEQLTGPGEQDAHDFGKRFRKLYPHLLPPRHPGPDKSKSKNRSTSTSTSTSKVKTPFKVWSASSERDIGTAKAFIRGAFPHRQEGDDGEGDGKYLELVEVPNKDADWSASLTPHKVCPAFSKEPGKPDARAWLEVWGQAPLERLRSLAPAFDFRLEDVIAIAMLCGYESVIKGVGKSDFCSYKILSEDDYHSFGYWNDLIYHKMVGYASPVAPYLGVHWLNTSTHNLLSQGGGRSDDNDDHDDHDDRQAEDRVETRGKKDPSLPDPDRPPNSTHSTQKMFVYFTHREEPPVALVALGLWNQTKVGAMPTDRIAKDRIWKTSHVLPFLGHVAIERMNCKAAATGKDEAGKQQQHQRGARGGNDYIRTVVNGAVQRMDDCDDGPGHSCPIKRFAEYVEARMEQYKDFESACRVDDDE</sequence>
<proteinExistence type="predicted"/>
<evidence type="ECO:0000313" key="4">
    <source>
        <dbReference type="EMBL" id="PWN87127.1"/>
    </source>
</evidence>
<dbReference type="RefSeq" id="XP_025374325.1">
    <property type="nucleotide sequence ID" value="XM_025525367.1"/>
</dbReference>
<dbReference type="Pfam" id="PF00328">
    <property type="entry name" value="His_Phos_2"/>
    <property type="match status" value="1"/>
</dbReference>
<dbReference type="OrthoDB" id="6509975at2759"/>
<dbReference type="SUPFAM" id="SSF53254">
    <property type="entry name" value="Phosphoglycerate mutase-like"/>
    <property type="match status" value="1"/>
</dbReference>
<feature type="region of interest" description="Disordered" evidence="2">
    <location>
        <begin position="373"/>
        <end position="419"/>
    </location>
</feature>
<feature type="compositionally biased region" description="Low complexity" evidence="2">
    <location>
        <begin position="186"/>
        <end position="198"/>
    </location>
</feature>
<dbReference type="GeneID" id="37047283"/>
<dbReference type="AlphaFoldDB" id="A0A316YCA9"/>
<feature type="compositionally biased region" description="Basic and acidic residues" evidence="2">
    <location>
        <begin position="388"/>
        <end position="412"/>
    </location>
</feature>
<dbReference type="InterPro" id="IPR000560">
    <property type="entry name" value="His_Pase_clade-2"/>
</dbReference>
<evidence type="ECO:0000313" key="5">
    <source>
        <dbReference type="Proteomes" id="UP000245768"/>
    </source>
</evidence>
<organism evidence="4 5">
    <name type="scientific">Acaromyces ingoldii</name>
    <dbReference type="NCBI Taxonomy" id="215250"/>
    <lineage>
        <taxon>Eukaryota</taxon>
        <taxon>Fungi</taxon>
        <taxon>Dikarya</taxon>
        <taxon>Basidiomycota</taxon>
        <taxon>Ustilaginomycotina</taxon>
        <taxon>Exobasidiomycetes</taxon>
        <taxon>Exobasidiales</taxon>
        <taxon>Cryptobasidiaceae</taxon>
        <taxon>Acaromyces</taxon>
    </lineage>
</organism>
<feature type="region of interest" description="Disordered" evidence="2">
    <location>
        <begin position="168"/>
        <end position="199"/>
    </location>
</feature>
<gene>
    <name evidence="4" type="ORF">FA10DRAFT_304529</name>
</gene>
<dbReference type="InterPro" id="IPR029033">
    <property type="entry name" value="His_PPase_superfam"/>
</dbReference>
<reference evidence="4 5" key="1">
    <citation type="journal article" date="2018" name="Mol. Biol. Evol.">
        <title>Broad Genomic Sampling Reveals a Smut Pathogenic Ancestry of the Fungal Clade Ustilaginomycotina.</title>
        <authorList>
            <person name="Kijpornyongpan T."/>
            <person name="Mondo S.J."/>
            <person name="Barry K."/>
            <person name="Sandor L."/>
            <person name="Lee J."/>
            <person name="Lipzen A."/>
            <person name="Pangilinan J."/>
            <person name="LaButti K."/>
            <person name="Hainaut M."/>
            <person name="Henrissat B."/>
            <person name="Grigoriev I.V."/>
            <person name="Spatafora J.W."/>
            <person name="Aime M.C."/>
        </authorList>
    </citation>
    <scope>NUCLEOTIDE SEQUENCE [LARGE SCALE GENOMIC DNA]</scope>
    <source>
        <strain evidence="4 5">MCA 4198</strain>
    </source>
</reference>
<evidence type="ECO:0000256" key="3">
    <source>
        <dbReference type="SAM" id="SignalP"/>
    </source>
</evidence>
<dbReference type="InParanoid" id="A0A316YCA9"/>
<feature type="chain" id="PRO_5016247935" evidence="3">
    <location>
        <begin position="26"/>
        <end position="559"/>
    </location>
</feature>
<dbReference type="GO" id="GO:0003993">
    <property type="term" value="F:acid phosphatase activity"/>
    <property type="evidence" value="ECO:0007669"/>
    <property type="project" value="TreeGrafter"/>
</dbReference>
<name>A0A316YCA9_9BASI</name>
<accession>A0A316YCA9</accession>
<dbReference type="PANTHER" id="PTHR20963">
    <property type="entry name" value="MULTIPLE INOSITOL POLYPHOSPHATE PHOSPHATASE-RELATED"/>
    <property type="match status" value="1"/>
</dbReference>
<dbReference type="STRING" id="215250.A0A316YCA9"/>
<keyword evidence="3" id="KW-0732">Signal</keyword>
<feature type="signal peptide" evidence="3">
    <location>
        <begin position="1"/>
        <end position="25"/>
    </location>
</feature>
<dbReference type="Gene3D" id="3.40.50.1240">
    <property type="entry name" value="Phosphoglycerate mutase-like"/>
    <property type="match status" value="1"/>
</dbReference>
<evidence type="ECO:0000256" key="1">
    <source>
        <dbReference type="ARBA" id="ARBA00022801"/>
    </source>
</evidence>